<dbReference type="InterPro" id="IPR050695">
    <property type="entry name" value="N-acetylmuramoyl_amidase_3"/>
</dbReference>
<dbReference type="EC" id="3.5.1.28" evidence="2"/>
<dbReference type="PANTHER" id="PTHR30404">
    <property type="entry name" value="N-ACETYLMURAMOYL-L-ALANINE AMIDASE"/>
    <property type="match status" value="1"/>
</dbReference>
<evidence type="ECO:0000256" key="3">
    <source>
        <dbReference type="ARBA" id="ARBA00022801"/>
    </source>
</evidence>
<feature type="region of interest" description="Disordered" evidence="4">
    <location>
        <begin position="274"/>
        <end position="301"/>
    </location>
</feature>
<organism evidence="6 7">
    <name type="scientific">Flavobacterium subsaxonicum WB 4.1-42 = DSM 21790</name>
    <dbReference type="NCBI Taxonomy" id="1121898"/>
    <lineage>
        <taxon>Bacteria</taxon>
        <taxon>Pseudomonadati</taxon>
        <taxon>Bacteroidota</taxon>
        <taxon>Flavobacteriia</taxon>
        <taxon>Flavobacteriales</taxon>
        <taxon>Flavobacteriaceae</taxon>
        <taxon>Flavobacterium</taxon>
    </lineage>
</organism>
<dbReference type="InterPro" id="IPR002508">
    <property type="entry name" value="MurNAc-LAA_cat"/>
</dbReference>
<feature type="domain" description="MurNAc-LAA" evidence="5">
    <location>
        <begin position="89"/>
        <end position="247"/>
    </location>
</feature>
<gene>
    <name evidence="6" type="ORF">Q766_00075</name>
</gene>
<dbReference type="EMBL" id="JRLY01000001">
    <property type="protein sequence ID" value="KGO94559.1"/>
    <property type="molecule type" value="Genomic_DNA"/>
</dbReference>
<dbReference type="SMART" id="SM00646">
    <property type="entry name" value="Ami_3"/>
    <property type="match status" value="1"/>
</dbReference>
<keyword evidence="3" id="KW-0378">Hydrolase</keyword>
<evidence type="ECO:0000313" key="7">
    <source>
        <dbReference type="Proteomes" id="UP000030111"/>
    </source>
</evidence>
<keyword evidence="7" id="KW-1185">Reference proteome</keyword>
<evidence type="ECO:0000313" key="6">
    <source>
        <dbReference type="EMBL" id="KGO94559.1"/>
    </source>
</evidence>
<dbReference type="CDD" id="cd02696">
    <property type="entry name" value="MurNAc-LAA"/>
    <property type="match status" value="1"/>
</dbReference>
<dbReference type="STRING" id="1121898.GCA_000422725_00494"/>
<dbReference type="SUPFAM" id="SSF53187">
    <property type="entry name" value="Zn-dependent exopeptidases"/>
    <property type="match status" value="1"/>
</dbReference>
<proteinExistence type="predicted"/>
<name>A0A0A2MQF3_9FLAO</name>
<comment type="catalytic activity">
    <reaction evidence="1">
        <text>Hydrolyzes the link between N-acetylmuramoyl residues and L-amino acid residues in certain cell-wall glycopeptides.</text>
        <dbReference type="EC" id="3.5.1.28"/>
    </reaction>
</comment>
<dbReference type="Proteomes" id="UP000030111">
    <property type="component" value="Unassembled WGS sequence"/>
</dbReference>
<comment type="caution">
    <text evidence="6">The sequence shown here is derived from an EMBL/GenBank/DDBJ whole genome shotgun (WGS) entry which is preliminary data.</text>
</comment>
<protein>
    <recommendedName>
        <fullName evidence="2">N-acetylmuramoyl-L-alanine amidase</fullName>
        <ecNumber evidence="2">3.5.1.28</ecNumber>
    </recommendedName>
</protein>
<dbReference type="RefSeq" id="WP_026991942.1">
    <property type="nucleotide sequence ID" value="NZ_JRLY01000001.1"/>
</dbReference>
<evidence type="ECO:0000256" key="4">
    <source>
        <dbReference type="SAM" id="MobiDB-lite"/>
    </source>
</evidence>
<dbReference type="GO" id="GO:0009253">
    <property type="term" value="P:peptidoglycan catabolic process"/>
    <property type="evidence" value="ECO:0007669"/>
    <property type="project" value="InterPro"/>
</dbReference>
<accession>A0A0A2MQF3</accession>
<dbReference type="GO" id="GO:0008745">
    <property type="term" value="F:N-acetylmuramoyl-L-alanine amidase activity"/>
    <property type="evidence" value="ECO:0007669"/>
    <property type="project" value="UniProtKB-EC"/>
</dbReference>
<evidence type="ECO:0000259" key="5">
    <source>
        <dbReference type="SMART" id="SM00646"/>
    </source>
</evidence>
<dbReference type="FunFam" id="3.40.630.40:FF:000005">
    <property type="entry name" value="N-acetylmuramoyl-L-alanine amidase (AmiA)"/>
    <property type="match status" value="1"/>
</dbReference>
<dbReference type="eggNOG" id="COG0860">
    <property type="taxonomic scope" value="Bacteria"/>
</dbReference>
<dbReference type="Pfam" id="PF01520">
    <property type="entry name" value="Amidase_3"/>
    <property type="match status" value="1"/>
</dbReference>
<feature type="compositionally biased region" description="Basic and acidic residues" evidence="4">
    <location>
        <begin position="279"/>
        <end position="297"/>
    </location>
</feature>
<dbReference type="GO" id="GO:0030288">
    <property type="term" value="C:outer membrane-bounded periplasmic space"/>
    <property type="evidence" value="ECO:0007669"/>
    <property type="project" value="TreeGrafter"/>
</dbReference>
<evidence type="ECO:0000256" key="2">
    <source>
        <dbReference type="ARBA" id="ARBA00011901"/>
    </source>
</evidence>
<dbReference type="Gene3D" id="3.40.630.40">
    <property type="entry name" value="Zn-dependent exopeptidases"/>
    <property type="match status" value="1"/>
</dbReference>
<reference evidence="6 7" key="1">
    <citation type="submission" date="2013-09" db="EMBL/GenBank/DDBJ databases">
        <authorList>
            <person name="Zeng Z."/>
            <person name="Chen C."/>
        </authorList>
    </citation>
    <scope>NUCLEOTIDE SEQUENCE [LARGE SCALE GENOMIC DNA]</scope>
    <source>
        <strain evidence="6 7">WB 4.1-42</strain>
    </source>
</reference>
<evidence type="ECO:0000256" key="1">
    <source>
        <dbReference type="ARBA" id="ARBA00001561"/>
    </source>
</evidence>
<dbReference type="PANTHER" id="PTHR30404:SF0">
    <property type="entry name" value="N-ACETYLMURAMOYL-L-ALANINE AMIDASE AMIC"/>
    <property type="match status" value="1"/>
</dbReference>
<sequence>MTGNMNLKLAFFTFIIFCGTSFGQGNPKFKVVLDAGHGGKDYGAIYHGFIEKNIALNVALKVGKILEDQNVQVVYTRKTDVFIELTERPNIANKADANLFVSIHCNGEIKKVAFGTETFVIGPTKNASNLAVAKLENSVIILENDYKQKYSGFDPNAPETIIGIAIQQEENINLSIDLASKVQDNFTNGLKRKNRSVKQAPFWVLHKTAMPSILIELGFVSYQPEGEYLNSESGQNEMAQAIAKSILSYKKEYFTAGGNINYDKDDNKEPVAAVNTPAEKPKAAETKPKPAETKPAESKPTAGAATGIVFKVQISASSKDLPLTPSNFKGLTSITKDSSTSVIKYFYGATNDYAAARGELLEEAKAKGYTSAFVVAFKDGKKITVQEALNKL</sequence>
<dbReference type="AlphaFoldDB" id="A0A0A2MQF3"/>